<reference evidence="3" key="2">
    <citation type="journal article" date="2008" name="Nucleic Acids Res.">
        <title>The rice annotation project database (RAP-DB): 2008 update.</title>
        <authorList>
            <consortium name="The rice annotation project (RAP)"/>
        </authorList>
    </citation>
    <scope>GENOME REANNOTATION</scope>
    <source>
        <strain evidence="3">cv. Nipponbare</strain>
    </source>
</reference>
<accession>Q6ERB9</accession>
<name>Q6ERB9_ORYSJ</name>
<feature type="compositionally biased region" description="Basic and acidic residues" evidence="1">
    <location>
        <begin position="103"/>
        <end position="112"/>
    </location>
</feature>
<organism evidence="2 3">
    <name type="scientific">Oryza sativa subsp. japonica</name>
    <name type="common">Rice</name>
    <dbReference type="NCBI Taxonomy" id="39947"/>
    <lineage>
        <taxon>Eukaryota</taxon>
        <taxon>Viridiplantae</taxon>
        <taxon>Streptophyta</taxon>
        <taxon>Embryophyta</taxon>
        <taxon>Tracheophyta</taxon>
        <taxon>Spermatophyta</taxon>
        <taxon>Magnoliopsida</taxon>
        <taxon>Liliopsida</taxon>
        <taxon>Poales</taxon>
        <taxon>Poaceae</taxon>
        <taxon>BOP clade</taxon>
        <taxon>Oryzoideae</taxon>
        <taxon>Oryzeae</taxon>
        <taxon>Oryzinae</taxon>
        <taxon>Oryza</taxon>
        <taxon>Oryza sativa</taxon>
    </lineage>
</organism>
<evidence type="ECO:0000313" key="2">
    <source>
        <dbReference type="EMBL" id="BAD28801.1"/>
    </source>
</evidence>
<evidence type="ECO:0000313" key="3">
    <source>
        <dbReference type="Proteomes" id="UP000000763"/>
    </source>
</evidence>
<evidence type="ECO:0000256" key="1">
    <source>
        <dbReference type="SAM" id="MobiDB-lite"/>
    </source>
</evidence>
<reference evidence="3" key="1">
    <citation type="journal article" date="2005" name="Nature">
        <title>The map-based sequence of the rice genome.</title>
        <authorList>
            <consortium name="International rice genome sequencing project (IRGSP)"/>
            <person name="Matsumoto T."/>
            <person name="Wu J."/>
            <person name="Kanamori H."/>
            <person name="Katayose Y."/>
            <person name="Fujisawa M."/>
            <person name="Namiki N."/>
            <person name="Mizuno H."/>
            <person name="Yamamoto K."/>
            <person name="Antonio B.A."/>
            <person name="Baba T."/>
            <person name="Sakata K."/>
            <person name="Nagamura Y."/>
            <person name="Aoki H."/>
            <person name="Arikawa K."/>
            <person name="Arita K."/>
            <person name="Bito T."/>
            <person name="Chiden Y."/>
            <person name="Fujitsuka N."/>
            <person name="Fukunaka R."/>
            <person name="Hamada M."/>
            <person name="Harada C."/>
            <person name="Hayashi A."/>
            <person name="Hijishita S."/>
            <person name="Honda M."/>
            <person name="Hosokawa S."/>
            <person name="Ichikawa Y."/>
            <person name="Idonuma A."/>
            <person name="Iijima M."/>
            <person name="Ikeda M."/>
            <person name="Ikeno M."/>
            <person name="Ito K."/>
            <person name="Ito S."/>
            <person name="Ito T."/>
            <person name="Ito Y."/>
            <person name="Ito Y."/>
            <person name="Iwabuchi A."/>
            <person name="Kamiya K."/>
            <person name="Karasawa W."/>
            <person name="Kurita K."/>
            <person name="Katagiri S."/>
            <person name="Kikuta A."/>
            <person name="Kobayashi H."/>
            <person name="Kobayashi N."/>
            <person name="Machita K."/>
            <person name="Maehara T."/>
            <person name="Masukawa M."/>
            <person name="Mizubayashi T."/>
            <person name="Mukai Y."/>
            <person name="Nagasaki H."/>
            <person name="Nagata Y."/>
            <person name="Naito S."/>
            <person name="Nakashima M."/>
            <person name="Nakama Y."/>
            <person name="Nakamichi Y."/>
            <person name="Nakamura M."/>
            <person name="Meguro A."/>
            <person name="Negishi M."/>
            <person name="Ohta I."/>
            <person name="Ohta T."/>
            <person name="Okamoto M."/>
            <person name="Ono N."/>
            <person name="Saji S."/>
            <person name="Sakaguchi M."/>
            <person name="Sakai K."/>
            <person name="Shibata M."/>
            <person name="Shimokawa T."/>
            <person name="Song J."/>
            <person name="Takazaki Y."/>
            <person name="Terasawa K."/>
            <person name="Tsugane M."/>
            <person name="Tsuji K."/>
            <person name="Ueda S."/>
            <person name="Waki K."/>
            <person name="Yamagata H."/>
            <person name="Yamamoto M."/>
            <person name="Yamamoto S."/>
            <person name="Yamane H."/>
            <person name="Yoshiki S."/>
            <person name="Yoshihara R."/>
            <person name="Yukawa K."/>
            <person name="Zhong H."/>
            <person name="Yano M."/>
            <person name="Yuan Q."/>
            <person name="Ouyang S."/>
            <person name="Liu J."/>
            <person name="Jones K.M."/>
            <person name="Gansberger K."/>
            <person name="Moffat K."/>
            <person name="Hill J."/>
            <person name="Bera J."/>
            <person name="Fadrosh D."/>
            <person name="Jin S."/>
            <person name="Johri S."/>
            <person name="Kim M."/>
            <person name="Overton L."/>
            <person name="Reardon M."/>
            <person name="Tsitrin T."/>
            <person name="Vuong H."/>
            <person name="Weaver B."/>
            <person name="Ciecko A."/>
            <person name="Tallon L."/>
            <person name="Jackson J."/>
            <person name="Pai G."/>
            <person name="Aken S.V."/>
            <person name="Utterback T."/>
            <person name="Reidmuller S."/>
            <person name="Feldblyum T."/>
            <person name="Hsiao J."/>
            <person name="Zismann V."/>
            <person name="Iobst S."/>
            <person name="de Vazeille A.R."/>
            <person name="Buell C.R."/>
            <person name="Ying K."/>
            <person name="Li Y."/>
            <person name="Lu T."/>
            <person name="Huang Y."/>
            <person name="Zhao Q."/>
            <person name="Feng Q."/>
            <person name="Zhang L."/>
            <person name="Zhu J."/>
            <person name="Weng Q."/>
            <person name="Mu J."/>
            <person name="Lu Y."/>
            <person name="Fan D."/>
            <person name="Liu Y."/>
            <person name="Guan J."/>
            <person name="Zhang Y."/>
            <person name="Yu S."/>
            <person name="Liu X."/>
            <person name="Zhang Y."/>
            <person name="Hong G."/>
            <person name="Han B."/>
            <person name="Choisne N."/>
            <person name="Demange N."/>
            <person name="Orjeda G."/>
            <person name="Samain S."/>
            <person name="Cattolico L."/>
            <person name="Pelletier E."/>
            <person name="Couloux A."/>
            <person name="Segurens B."/>
            <person name="Wincker P."/>
            <person name="D'Hont A."/>
            <person name="Scarpelli C."/>
            <person name="Weissenbach J."/>
            <person name="Salanoubat M."/>
            <person name="Quetier F."/>
            <person name="Yu Y."/>
            <person name="Kim H.R."/>
            <person name="Rambo T."/>
            <person name="Currie J."/>
            <person name="Collura K."/>
            <person name="Luo M."/>
            <person name="Yang T."/>
            <person name="Ammiraju J.S.S."/>
            <person name="Engler F."/>
            <person name="Soderlund C."/>
            <person name="Wing R.A."/>
            <person name="Palmer L.E."/>
            <person name="de la Bastide M."/>
            <person name="Spiegel L."/>
            <person name="Nascimento L."/>
            <person name="Zutavern T."/>
            <person name="O'Shaughnessy A."/>
            <person name="Dike S."/>
            <person name="Dedhia N."/>
            <person name="Preston R."/>
            <person name="Balija V."/>
            <person name="McCombie W.R."/>
            <person name="Chow T."/>
            <person name="Chen H."/>
            <person name="Chung M."/>
            <person name="Chen C."/>
            <person name="Shaw J."/>
            <person name="Wu H."/>
            <person name="Hsiao K."/>
            <person name="Chao Y."/>
            <person name="Chu M."/>
            <person name="Cheng C."/>
            <person name="Hour A."/>
            <person name="Lee P."/>
            <person name="Lin S."/>
            <person name="Lin Y."/>
            <person name="Liou J."/>
            <person name="Liu S."/>
            <person name="Hsing Y."/>
            <person name="Raghuvanshi S."/>
            <person name="Mohanty A."/>
            <person name="Bharti A.K."/>
            <person name="Gaur A."/>
            <person name="Gupta V."/>
            <person name="Kumar D."/>
            <person name="Ravi V."/>
            <person name="Vij S."/>
            <person name="Kapur A."/>
            <person name="Khurana P."/>
            <person name="Khurana P."/>
            <person name="Khurana J.P."/>
            <person name="Tyagi A.K."/>
            <person name="Gaikwad K."/>
            <person name="Singh A."/>
            <person name="Dalal V."/>
            <person name="Srivastava S."/>
            <person name="Dixit A."/>
            <person name="Pal A.K."/>
            <person name="Ghazi I.A."/>
            <person name="Yadav M."/>
            <person name="Pandit A."/>
            <person name="Bhargava A."/>
            <person name="Sureshbabu K."/>
            <person name="Batra K."/>
            <person name="Sharma T.R."/>
            <person name="Mohapatra T."/>
            <person name="Singh N.K."/>
            <person name="Messing J."/>
            <person name="Nelson A.B."/>
            <person name="Fuks G."/>
            <person name="Kavchok S."/>
            <person name="Keizer G."/>
            <person name="Linton E."/>
            <person name="Llaca V."/>
            <person name="Song R."/>
            <person name="Tanyolac B."/>
            <person name="Young S."/>
            <person name="Ho-Il K."/>
            <person name="Hahn J.H."/>
            <person name="Sangsakoo G."/>
            <person name="Vanavichit A."/>
            <person name="de Mattos Luiz.A.T."/>
            <person name="Zimmer P.D."/>
            <person name="Malone G."/>
            <person name="Dellagostin O."/>
            <person name="de Oliveira A.C."/>
            <person name="Bevan M."/>
            <person name="Bancroft I."/>
            <person name="Minx P."/>
            <person name="Cordum H."/>
            <person name="Wilson R."/>
            <person name="Cheng Z."/>
            <person name="Jin W."/>
            <person name="Jiang J."/>
            <person name="Leong S.A."/>
            <person name="Iwama H."/>
            <person name="Gojobori T."/>
            <person name="Itoh T."/>
            <person name="Niimura Y."/>
            <person name="Fujii Y."/>
            <person name="Habara T."/>
            <person name="Sakai H."/>
            <person name="Sato Y."/>
            <person name="Wilson G."/>
            <person name="Kumar K."/>
            <person name="McCouch S."/>
            <person name="Juretic N."/>
            <person name="Hoen D."/>
            <person name="Wright S."/>
            <person name="Bruskiewich R."/>
            <person name="Bureau T."/>
            <person name="Miyao A."/>
            <person name="Hirochika H."/>
            <person name="Nishikawa T."/>
            <person name="Kadowaki K."/>
            <person name="Sugiura M."/>
            <person name="Burr B."/>
            <person name="Sasaki T."/>
        </authorList>
    </citation>
    <scope>NUCLEOTIDE SEQUENCE [LARGE SCALE GENOMIC DNA]</scope>
    <source>
        <strain evidence="3">cv. Nipponbare</strain>
    </source>
</reference>
<feature type="compositionally biased region" description="Basic residues" evidence="1">
    <location>
        <begin position="39"/>
        <end position="57"/>
    </location>
</feature>
<protein>
    <submittedName>
        <fullName evidence="2">Uncharacterized protein</fullName>
    </submittedName>
</protein>
<dbReference type="AlphaFoldDB" id="Q6ERB9"/>
<feature type="compositionally biased region" description="Basic residues" evidence="1">
    <location>
        <begin position="66"/>
        <end position="76"/>
    </location>
</feature>
<dbReference type="Proteomes" id="UP000000763">
    <property type="component" value="Chromosome 9"/>
</dbReference>
<proteinExistence type="predicted"/>
<feature type="compositionally biased region" description="Basic residues" evidence="1">
    <location>
        <begin position="117"/>
        <end position="132"/>
    </location>
</feature>
<gene>
    <name evidence="2" type="primary">P0448B11.12</name>
</gene>
<feature type="region of interest" description="Disordered" evidence="1">
    <location>
        <begin position="28"/>
        <end position="134"/>
    </location>
</feature>
<sequence>MFNNCSKRSANTIQRALALLSRGQLGSETLAAPSQRLQPPRRCRKPCSRPGRRRRGKCTSSGASPRRGRGATHAWRKVAAGAAGGADPIVPDGDPASPVEDLASERPDRERGGGGAARRRAASSSRRWRRGKMAGGLALAAAARLEWLRRELEAASG</sequence>
<dbReference type="EMBL" id="AP005585">
    <property type="protein sequence ID" value="BAD28801.1"/>
    <property type="molecule type" value="Genomic_DNA"/>
</dbReference>